<proteinExistence type="predicted"/>
<comment type="caution">
    <text evidence="1">The sequence shown here is derived from an EMBL/GenBank/DDBJ whole genome shotgun (WGS) entry which is preliminary data.</text>
</comment>
<name>C0C395_9FIRM</name>
<gene>
    <name evidence="1" type="ORF">CLOHYLEM_06556</name>
</gene>
<dbReference type="HOGENOM" id="CLU_3287389_0_0_9"/>
<reference evidence="1" key="2">
    <citation type="submission" date="2013-06" db="EMBL/GenBank/DDBJ databases">
        <title>Draft genome sequence of Clostridium hylemonae (DSM 15053).</title>
        <authorList>
            <person name="Sudarsanam P."/>
            <person name="Ley R."/>
            <person name="Guruge J."/>
            <person name="Turnbaugh P.J."/>
            <person name="Mahowald M."/>
            <person name="Liep D."/>
            <person name="Gordon J."/>
        </authorList>
    </citation>
    <scope>NUCLEOTIDE SEQUENCE</scope>
    <source>
        <strain evidence="1">DSM 15053</strain>
    </source>
</reference>
<sequence length="40" mass="4466">MYRNLGKFKGNQVVLSNTIYEDIFTRGSLNVSAPGISVYI</sequence>
<evidence type="ECO:0000313" key="2">
    <source>
        <dbReference type="Proteomes" id="UP000004893"/>
    </source>
</evidence>
<organism evidence="1 2">
    <name type="scientific">[Clostridium] hylemonae DSM 15053</name>
    <dbReference type="NCBI Taxonomy" id="553973"/>
    <lineage>
        <taxon>Bacteria</taxon>
        <taxon>Bacillati</taxon>
        <taxon>Bacillota</taxon>
        <taxon>Clostridia</taxon>
        <taxon>Lachnospirales</taxon>
        <taxon>Lachnospiraceae</taxon>
    </lineage>
</organism>
<evidence type="ECO:0000313" key="1">
    <source>
        <dbReference type="EMBL" id="EEG73271.1"/>
    </source>
</evidence>
<keyword evidence="2" id="KW-1185">Reference proteome</keyword>
<protein>
    <submittedName>
        <fullName evidence="1">Uncharacterized protein</fullName>
    </submittedName>
</protein>
<accession>C0C395</accession>
<dbReference type="Proteomes" id="UP000004893">
    <property type="component" value="Unassembled WGS sequence"/>
</dbReference>
<dbReference type="AlphaFoldDB" id="C0C395"/>
<dbReference type="EMBL" id="ABYI02000028">
    <property type="protein sequence ID" value="EEG73271.1"/>
    <property type="molecule type" value="Genomic_DNA"/>
</dbReference>
<reference evidence="1" key="1">
    <citation type="submission" date="2009-02" db="EMBL/GenBank/DDBJ databases">
        <authorList>
            <person name="Fulton L."/>
            <person name="Clifton S."/>
            <person name="Fulton B."/>
            <person name="Xu J."/>
            <person name="Minx P."/>
            <person name="Pepin K.H."/>
            <person name="Johnson M."/>
            <person name="Bhonagiri V."/>
            <person name="Nash W.E."/>
            <person name="Mardis E.R."/>
            <person name="Wilson R.K."/>
        </authorList>
    </citation>
    <scope>NUCLEOTIDE SEQUENCE [LARGE SCALE GENOMIC DNA]</scope>
    <source>
        <strain evidence="1">DSM 15053</strain>
    </source>
</reference>